<keyword evidence="1" id="KW-0732">Signal</keyword>
<keyword evidence="2" id="KW-1185">Reference proteome</keyword>
<dbReference type="AlphaFoldDB" id="A0A914ZT30"/>
<reference evidence="3" key="1">
    <citation type="submission" date="2022-11" db="UniProtKB">
        <authorList>
            <consortium name="WormBaseParasite"/>
        </authorList>
    </citation>
    <scope>IDENTIFICATION</scope>
</reference>
<evidence type="ECO:0000313" key="3">
    <source>
        <dbReference type="WBParaSite" id="PgB09_g018_t01"/>
    </source>
</evidence>
<accession>A0A914ZT30</accession>
<evidence type="ECO:0000256" key="1">
    <source>
        <dbReference type="SAM" id="SignalP"/>
    </source>
</evidence>
<dbReference type="WBParaSite" id="PgB09_g018_t01">
    <property type="protein sequence ID" value="PgB09_g018_t01"/>
    <property type="gene ID" value="PgB09_g018"/>
</dbReference>
<name>A0A914ZT30_PARUN</name>
<feature type="signal peptide" evidence="1">
    <location>
        <begin position="1"/>
        <end position="35"/>
    </location>
</feature>
<proteinExistence type="predicted"/>
<feature type="chain" id="PRO_5036758802" evidence="1">
    <location>
        <begin position="36"/>
        <end position="109"/>
    </location>
</feature>
<organism evidence="2 3">
    <name type="scientific">Parascaris univalens</name>
    <name type="common">Nematode worm</name>
    <dbReference type="NCBI Taxonomy" id="6257"/>
    <lineage>
        <taxon>Eukaryota</taxon>
        <taxon>Metazoa</taxon>
        <taxon>Ecdysozoa</taxon>
        <taxon>Nematoda</taxon>
        <taxon>Chromadorea</taxon>
        <taxon>Rhabditida</taxon>
        <taxon>Spirurina</taxon>
        <taxon>Ascaridomorpha</taxon>
        <taxon>Ascaridoidea</taxon>
        <taxon>Ascarididae</taxon>
        <taxon>Parascaris</taxon>
    </lineage>
</organism>
<evidence type="ECO:0000313" key="2">
    <source>
        <dbReference type="Proteomes" id="UP000887569"/>
    </source>
</evidence>
<protein>
    <submittedName>
        <fullName evidence="3">Secreted protein</fullName>
    </submittedName>
</protein>
<dbReference type="Proteomes" id="UP000887569">
    <property type="component" value="Unplaced"/>
</dbReference>
<sequence>MHMRSGAMTGKVKCSINAAVLFLFLFLSPSPCISPCSFINRARRRVSTQFVMLCFSYYRSYVPSEANNECFAYSLLFSLFSSFTRSSFFTARLSYLSNGLCVSPSNLQV</sequence>